<evidence type="ECO:0000256" key="7">
    <source>
        <dbReference type="ARBA" id="ARBA00022801"/>
    </source>
</evidence>
<dbReference type="CDD" id="cd06160">
    <property type="entry name" value="S2P-M50_like_2"/>
    <property type="match status" value="1"/>
</dbReference>
<keyword evidence="6" id="KW-0479">Metal-binding</keyword>
<evidence type="ECO:0000256" key="1">
    <source>
        <dbReference type="ARBA" id="ARBA00001947"/>
    </source>
</evidence>
<dbReference type="GO" id="GO:0008237">
    <property type="term" value="F:metallopeptidase activity"/>
    <property type="evidence" value="ECO:0007669"/>
    <property type="project" value="UniProtKB-KW"/>
</dbReference>
<feature type="domain" description="Peptidase M50" evidence="13">
    <location>
        <begin position="40"/>
        <end position="112"/>
    </location>
</feature>
<sequence>MGKLILWLLAAGKMGKLLTTCGTMLISMVVYSWVFGWRYAVGFVLLIFVHEMGHYVAARQRGLNVGAPTFIPFVGAWIALKEVPHDVETEAYIGFAGPLAGTAAALACYFLARETDSRLLLALAYSGCMLNLFNLIPISPLDGGRITAIISPKVWLAGVPLLAALFFYSPSPMLILVAVLAYPQIKAAIWGDPDKPEQYYEVARDTRINYGVLYLGLVAFLAMMSYSVHGMLDGTGG</sequence>
<dbReference type="AlphaFoldDB" id="A0A6A7NBK4"/>
<accession>A0A6A7NBK4</accession>
<evidence type="ECO:0000313" key="14">
    <source>
        <dbReference type="EMBL" id="MQA42495.1"/>
    </source>
</evidence>
<evidence type="ECO:0000256" key="8">
    <source>
        <dbReference type="ARBA" id="ARBA00022833"/>
    </source>
</evidence>
<gene>
    <name evidence="14" type="ORF">GEV02_30620</name>
</gene>
<evidence type="ECO:0000313" key="15">
    <source>
        <dbReference type="Proteomes" id="UP000440498"/>
    </source>
</evidence>
<evidence type="ECO:0000256" key="6">
    <source>
        <dbReference type="ARBA" id="ARBA00022723"/>
    </source>
</evidence>
<comment type="subcellular location">
    <subcellularLocation>
        <location evidence="2">Membrane</location>
        <topology evidence="2">Multi-pass membrane protein</topology>
    </subcellularLocation>
</comment>
<dbReference type="PANTHER" id="PTHR39188">
    <property type="entry name" value="MEMBRANE-ASSOCIATED ZINC METALLOPROTEASE M50B"/>
    <property type="match status" value="1"/>
</dbReference>
<dbReference type="PANTHER" id="PTHR39188:SF3">
    <property type="entry name" value="STAGE IV SPORULATION PROTEIN FB"/>
    <property type="match status" value="1"/>
</dbReference>
<proteinExistence type="inferred from homology"/>
<evidence type="ECO:0000256" key="11">
    <source>
        <dbReference type="ARBA" id="ARBA00023136"/>
    </source>
</evidence>
<evidence type="ECO:0000256" key="5">
    <source>
        <dbReference type="ARBA" id="ARBA00022692"/>
    </source>
</evidence>
<keyword evidence="7" id="KW-0378">Hydrolase</keyword>
<dbReference type="RefSeq" id="WP_152841590.1">
    <property type="nucleotide sequence ID" value="NZ_WHUG01000021.1"/>
</dbReference>
<keyword evidence="11 12" id="KW-0472">Membrane</keyword>
<keyword evidence="4 14" id="KW-0645">Protease</keyword>
<dbReference type="GO" id="GO:0016020">
    <property type="term" value="C:membrane"/>
    <property type="evidence" value="ECO:0007669"/>
    <property type="project" value="UniProtKB-SubCell"/>
</dbReference>
<evidence type="ECO:0000259" key="13">
    <source>
        <dbReference type="Pfam" id="PF02163"/>
    </source>
</evidence>
<feature type="transmembrane region" description="Helical" evidence="12">
    <location>
        <begin position="29"/>
        <end position="50"/>
    </location>
</feature>
<dbReference type="EMBL" id="WHUG01000021">
    <property type="protein sequence ID" value="MQA42495.1"/>
    <property type="molecule type" value="Genomic_DNA"/>
</dbReference>
<evidence type="ECO:0000256" key="3">
    <source>
        <dbReference type="ARBA" id="ARBA00007931"/>
    </source>
</evidence>
<keyword evidence="9 12" id="KW-1133">Transmembrane helix</keyword>
<dbReference type="InterPro" id="IPR008915">
    <property type="entry name" value="Peptidase_M50"/>
</dbReference>
<keyword evidence="5 12" id="KW-0812">Transmembrane</keyword>
<evidence type="ECO:0000256" key="9">
    <source>
        <dbReference type="ARBA" id="ARBA00022989"/>
    </source>
</evidence>
<name>A0A6A7NBK4_9BURK</name>
<keyword evidence="15" id="KW-1185">Reference proteome</keyword>
<feature type="transmembrane region" description="Helical" evidence="12">
    <location>
        <begin position="92"/>
        <end position="112"/>
    </location>
</feature>
<comment type="cofactor">
    <cofactor evidence="1">
        <name>Zn(2+)</name>
        <dbReference type="ChEBI" id="CHEBI:29105"/>
    </cofactor>
</comment>
<dbReference type="Pfam" id="PF02163">
    <property type="entry name" value="Peptidase_M50"/>
    <property type="match status" value="1"/>
</dbReference>
<evidence type="ECO:0000256" key="2">
    <source>
        <dbReference type="ARBA" id="ARBA00004141"/>
    </source>
</evidence>
<keyword evidence="10" id="KW-0482">Metalloprotease</keyword>
<comment type="caution">
    <text evidence="14">The sequence shown here is derived from an EMBL/GenBank/DDBJ whole genome shotgun (WGS) entry which is preliminary data.</text>
</comment>
<feature type="transmembrane region" description="Helical" evidence="12">
    <location>
        <begin position="119"/>
        <end position="139"/>
    </location>
</feature>
<reference evidence="14 15" key="1">
    <citation type="submission" date="2019-10" db="EMBL/GenBank/DDBJ databases">
        <title>Two novel species isolated from a subtropical stream in China.</title>
        <authorList>
            <person name="Lu H."/>
        </authorList>
    </citation>
    <scope>NUCLEOTIDE SEQUENCE [LARGE SCALE GENOMIC DNA]</scope>
    <source>
        <strain evidence="14 15">FT29W</strain>
    </source>
</reference>
<comment type="similarity">
    <text evidence="3">Belongs to the peptidase M50B family.</text>
</comment>
<feature type="transmembrane region" description="Helical" evidence="12">
    <location>
        <begin position="62"/>
        <end position="80"/>
    </location>
</feature>
<dbReference type="Proteomes" id="UP000440498">
    <property type="component" value="Unassembled WGS sequence"/>
</dbReference>
<keyword evidence="8" id="KW-0862">Zinc</keyword>
<dbReference type="GO" id="GO:0046872">
    <property type="term" value="F:metal ion binding"/>
    <property type="evidence" value="ECO:0007669"/>
    <property type="project" value="UniProtKB-KW"/>
</dbReference>
<feature type="transmembrane region" description="Helical" evidence="12">
    <location>
        <begin position="159"/>
        <end position="182"/>
    </location>
</feature>
<evidence type="ECO:0000256" key="10">
    <source>
        <dbReference type="ARBA" id="ARBA00023049"/>
    </source>
</evidence>
<evidence type="ECO:0000256" key="12">
    <source>
        <dbReference type="SAM" id="Phobius"/>
    </source>
</evidence>
<evidence type="ECO:0000256" key="4">
    <source>
        <dbReference type="ARBA" id="ARBA00022670"/>
    </source>
</evidence>
<protein>
    <submittedName>
        <fullName evidence="14">Site-2 protease family protein</fullName>
    </submittedName>
</protein>
<feature type="transmembrane region" description="Helical" evidence="12">
    <location>
        <begin position="212"/>
        <end position="232"/>
    </location>
</feature>
<organism evidence="14 15">
    <name type="scientific">Rugamonas aquatica</name>
    <dbReference type="NCBI Taxonomy" id="2743357"/>
    <lineage>
        <taxon>Bacteria</taxon>
        <taxon>Pseudomonadati</taxon>
        <taxon>Pseudomonadota</taxon>
        <taxon>Betaproteobacteria</taxon>
        <taxon>Burkholderiales</taxon>
        <taxon>Oxalobacteraceae</taxon>
        <taxon>Telluria group</taxon>
        <taxon>Rugamonas</taxon>
    </lineage>
</organism>
<dbReference type="GO" id="GO:0006508">
    <property type="term" value="P:proteolysis"/>
    <property type="evidence" value="ECO:0007669"/>
    <property type="project" value="UniProtKB-KW"/>
</dbReference>